<comment type="caution">
    <text evidence="1">The sequence shown here is derived from an EMBL/GenBank/DDBJ whole genome shotgun (WGS) entry which is preliminary data.</text>
</comment>
<evidence type="ECO:0000313" key="2">
    <source>
        <dbReference type="Proteomes" id="UP000027731"/>
    </source>
</evidence>
<proteinExistence type="predicted"/>
<dbReference type="RefSeq" id="WP_035168900.1">
    <property type="nucleotide sequence ID" value="NZ_JAJGTG010000183.1"/>
</dbReference>
<name>A0A073JQ07_LIMRT</name>
<reference evidence="1 2" key="1">
    <citation type="submission" date="2014-06" db="EMBL/GenBank/DDBJ databases">
        <title>Genetic determinant of reutericyclin biosynthesis of Lactobacillus reuteri.</title>
        <authorList>
            <person name="Lin X."/>
            <person name="Duar R."/>
            <person name="Walter J."/>
            <person name="Gaenzle M."/>
        </authorList>
    </citation>
    <scope>NUCLEOTIDE SEQUENCE [LARGE SCALE GENOMIC DNA]</scope>
    <source>
        <strain evidence="1 2">LTH2584</strain>
    </source>
</reference>
<gene>
    <name evidence="1" type="ORF">LR3_07310</name>
</gene>
<sequence>MSKYNQLWQYIANNENGAFELIFEQIGVIAGVPLDHSFLRYKKELLNYGFKVEKISMKNQLVEFTKLKTENE</sequence>
<dbReference type="EMBL" id="JOSX01000013">
    <property type="protein sequence ID" value="KEK15571.1"/>
    <property type="molecule type" value="Genomic_DNA"/>
</dbReference>
<dbReference type="Proteomes" id="UP000027731">
    <property type="component" value="Unassembled WGS sequence"/>
</dbReference>
<accession>A0A073JQ07</accession>
<dbReference type="AlphaFoldDB" id="A0A073JQ07"/>
<dbReference type="PATRIC" id="fig|1598.90.peg.894"/>
<evidence type="ECO:0000313" key="1">
    <source>
        <dbReference type="EMBL" id="KEK15571.1"/>
    </source>
</evidence>
<protein>
    <submittedName>
        <fullName evidence="1">Uncharacterized protein</fullName>
    </submittedName>
</protein>
<organism evidence="1 2">
    <name type="scientific">Limosilactobacillus reuteri</name>
    <name type="common">Lactobacillus reuteri</name>
    <dbReference type="NCBI Taxonomy" id="1598"/>
    <lineage>
        <taxon>Bacteria</taxon>
        <taxon>Bacillati</taxon>
        <taxon>Bacillota</taxon>
        <taxon>Bacilli</taxon>
        <taxon>Lactobacillales</taxon>
        <taxon>Lactobacillaceae</taxon>
        <taxon>Limosilactobacillus</taxon>
    </lineage>
</organism>